<feature type="compositionally biased region" description="Pro residues" evidence="1">
    <location>
        <begin position="307"/>
        <end position="343"/>
    </location>
</feature>
<dbReference type="InterPro" id="IPR000914">
    <property type="entry name" value="SBP_5_dom"/>
</dbReference>
<dbReference type="Gene3D" id="3.40.190.10">
    <property type="entry name" value="Periplasmic binding protein-like II"/>
    <property type="match status" value="1"/>
</dbReference>
<keyword evidence="3" id="KW-0418">Kinase</keyword>
<keyword evidence="3" id="KW-0808">Transferase</keyword>
<protein>
    <submittedName>
        <fullName evidence="3">Protein kinase</fullName>
    </submittedName>
</protein>
<dbReference type="CDD" id="cd00995">
    <property type="entry name" value="PBP2_NikA_DppA_OppA_like"/>
    <property type="match status" value="1"/>
</dbReference>
<dbReference type="SUPFAM" id="SSF53850">
    <property type="entry name" value="Periplasmic binding protein-like II"/>
    <property type="match status" value="1"/>
</dbReference>
<proteinExistence type="predicted"/>
<dbReference type="SUPFAM" id="SSF56112">
    <property type="entry name" value="Protein kinase-like (PK-like)"/>
    <property type="match status" value="1"/>
</dbReference>
<dbReference type="InterPro" id="IPR008271">
    <property type="entry name" value="Ser/Thr_kinase_AS"/>
</dbReference>
<sequence>MPDPTPLREGDPRTLGPYRLTGLLGEGGQGSVFLGEDEPGARVAVKLLHARFSGDQRARARFAAEVAVARRVEPFCTARLLDSDIEGDRPYLVSEYIDGPSLAQVLAAHGPRRGADLDRLAIGTMTALAAIHEAGVVHRDFKPGNVLLAPDGPRVIDFGIARALDATGTLSSAAVGTPAYMAPEQISGAPTGPAADVFAWGVTMVFAACGRPAFGNDTIPAVTHRILNAPPDLGRTPEPLRSLAADCLAKDPALRPTAQQVLVRLLTLAGGLRGAAPADVLGRGAEAAVTGTLNIARPDAPAGPAAAFPPPPPPAASTPPPAAVPLPPPGGPTTPPPGAPPFRPSWQTVPQGAGRPPGGRVPRGVLVAGSAAAVLALAAGGGLFALYQSGGGNPDDRATTATVRDGGTLRMAASPSYASSDAIDPAHAFDTLARLASKQLYTGLAEIDASGAVVNRAAASITTPGGQGCRVWTVRVRSGTTFSDGERVDAAAFARGWNRSAQNKDADSTAVFQMTGIEGYADVESGKATALSGVQASGDTLTVRLSAPDCEFDRRLADPAFYPAPTSAGAPNNIEFNRRPIGNGPFKVGSYSTGTQLALVRNDAWGFGRARLDGVRVTLTATGGDRSAAPGAYDWTALQSTQLGQAAPAGTRQVSRAAPYQRMLIPLVRSGVMTNVHAREAVSYALDRGELNKAAYGGRYRIAHGIVPAAVKGFGAPGRCPSCDAPDTEKAKEAAQAAGLASGTKIDLFIRGEQTQTALGNAVARRLRSVLGWEVNVRSYETAKLTDFTKAITAKDANGLALLGWGPDYPSGASMLASLLGGGAGNTSNYGGWTNADVDRLLTDARTAAATRAEQDAKALQAEKIALDQYALIPLLDYTWNGFAGTGFTGLAFDYDGDPTLAATAATR</sequence>
<dbReference type="Gene3D" id="3.10.105.10">
    <property type="entry name" value="Dipeptide-binding Protein, Domain 3"/>
    <property type="match status" value="1"/>
</dbReference>
<dbReference type="InterPro" id="IPR039424">
    <property type="entry name" value="SBP_5"/>
</dbReference>
<keyword evidence="4" id="KW-1185">Reference proteome</keyword>
<evidence type="ECO:0000256" key="1">
    <source>
        <dbReference type="SAM" id="MobiDB-lite"/>
    </source>
</evidence>
<reference evidence="3 4" key="1">
    <citation type="submission" date="2021-07" db="EMBL/GenBank/DDBJ databases">
        <title>Actinomadura sp. PM05-2 isolated from lichen.</title>
        <authorList>
            <person name="Somphong A."/>
            <person name="Phongsopitanun W."/>
            <person name="Tanasupawat S."/>
            <person name="Peongsungnone V."/>
        </authorList>
    </citation>
    <scope>NUCLEOTIDE SEQUENCE [LARGE SCALE GENOMIC DNA]</scope>
    <source>
        <strain evidence="3 4">PM05-2</strain>
    </source>
</reference>
<dbReference type="PANTHER" id="PTHR30290">
    <property type="entry name" value="PERIPLASMIC BINDING COMPONENT OF ABC TRANSPORTER"/>
    <property type="match status" value="1"/>
</dbReference>
<dbReference type="Gene3D" id="3.30.200.20">
    <property type="entry name" value="Phosphorylase Kinase, domain 1"/>
    <property type="match status" value="1"/>
</dbReference>
<dbReference type="InterPro" id="IPR011009">
    <property type="entry name" value="Kinase-like_dom_sf"/>
</dbReference>
<organism evidence="3 4">
    <name type="scientific">Actinomadura parmotrematis</name>
    <dbReference type="NCBI Taxonomy" id="2864039"/>
    <lineage>
        <taxon>Bacteria</taxon>
        <taxon>Bacillati</taxon>
        <taxon>Actinomycetota</taxon>
        <taxon>Actinomycetes</taxon>
        <taxon>Streptosporangiales</taxon>
        <taxon>Thermomonosporaceae</taxon>
        <taxon>Actinomadura</taxon>
    </lineage>
</organism>
<evidence type="ECO:0000313" key="4">
    <source>
        <dbReference type="Proteomes" id="UP000774570"/>
    </source>
</evidence>
<dbReference type="Gene3D" id="1.10.510.10">
    <property type="entry name" value="Transferase(Phosphotransferase) domain 1"/>
    <property type="match status" value="1"/>
</dbReference>
<dbReference type="Proteomes" id="UP000774570">
    <property type="component" value="Unassembled WGS sequence"/>
</dbReference>
<gene>
    <name evidence="3" type="ORF">K1Y72_07270</name>
</gene>
<dbReference type="PANTHER" id="PTHR30290:SF83">
    <property type="entry name" value="ABC TRANSPORTER SUBSTRATE-BINDING PROTEIN"/>
    <property type="match status" value="1"/>
</dbReference>
<dbReference type="InterPro" id="IPR000719">
    <property type="entry name" value="Prot_kinase_dom"/>
</dbReference>
<accession>A0ABS7FP70</accession>
<dbReference type="CDD" id="cd14014">
    <property type="entry name" value="STKc_PknB_like"/>
    <property type="match status" value="1"/>
</dbReference>
<dbReference type="PROSITE" id="PS50011">
    <property type="entry name" value="PROTEIN_KINASE_DOM"/>
    <property type="match status" value="1"/>
</dbReference>
<dbReference type="GO" id="GO:0016301">
    <property type="term" value="F:kinase activity"/>
    <property type="evidence" value="ECO:0007669"/>
    <property type="project" value="UniProtKB-KW"/>
</dbReference>
<feature type="domain" description="Protein kinase" evidence="2">
    <location>
        <begin position="18"/>
        <end position="268"/>
    </location>
</feature>
<evidence type="ECO:0000313" key="3">
    <source>
        <dbReference type="EMBL" id="MBW8482161.1"/>
    </source>
</evidence>
<comment type="caution">
    <text evidence="3">The sequence shown here is derived from an EMBL/GenBank/DDBJ whole genome shotgun (WGS) entry which is preliminary data.</text>
</comment>
<feature type="compositionally biased region" description="Low complexity" evidence="1">
    <location>
        <begin position="352"/>
        <end position="361"/>
    </location>
</feature>
<name>A0ABS7FP70_9ACTN</name>
<dbReference type="Pfam" id="PF00069">
    <property type="entry name" value="Pkinase"/>
    <property type="match status" value="1"/>
</dbReference>
<evidence type="ECO:0000259" key="2">
    <source>
        <dbReference type="PROSITE" id="PS50011"/>
    </source>
</evidence>
<dbReference type="EMBL" id="JAIBOA010000004">
    <property type="protein sequence ID" value="MBW8482161.1"/>
    <property type="molecule type" value="Genomic_DNA"/>
</dbReference>
<feature type="region of interest" description="Disordered" evidence="1">
    <location>
        <begin position="300"/>
        <end position="361"/>
    </location>
</feature>
<dbReference type="Pfam" id="PF00496">
    <property type="entry name" value="SBP_bac_5"/>
    <property type="match status" value="1"/>
</dbReference>
<dbReference type="PROSITE" id="PS00108">
    <property type="entry name" value="PROTEIN_KINASE_ST"/>
    <property type="match status" value="1"/>
</dbReference>
<dbReference type="RefSeq" id="WP_220164538.1">
    <property type="nucleotide sequence ID" value="NZ_JAIBOA010000004.1"/>
</dbReference>